<dbReference type="AlphaFoldDB" id="A0A8D4VRW3"/>
<comment type="function">
    <text evidence="6">Together with LptD, is involved in the assembly of lipopolysaccharide (LPS) at the surface of the outer membrane. Required for the proper assembly of LptD. Binds LPS and may serve as the LPS recognition site at the outer membrane.</text>
</comment>
<evidence type="ECO:0000256" key="6">
    <source>
        <dbReference type="HAMAP-Rule" id="MF_01186"/>
    </source>
</evidence>
<feature type="region of interest" description="Disordered" evidence="7">
    <location>
        <begin position="166"/>
        <end position="199"/>
    </location>
</feature>
<sequence length="199" mass="21551">MTRYLLPLLIAACLAGCGFHLRGDENSPLRSTKVAILGVSTSDPLWNALTTAFGRAGATVQTSATSDSVVIQLAIAQTIRPISLNRSGIAREFDLGYNVTYEIKNAKGEILDPSQKLKISREQYNDQFLIMGRTEEETQMRLEMQEEAADTLVRRLAFLLRRHPPAEAEPAAATPAAAPAAPAESRIKADADAKAKNAD</sequence>
<keyword evidence="1" id="KW-0732">Signal</keyword>
<feature type="compositionally biased region" description="Basic and acidic residues" evidence="7">
    <location>
        <begin position="185"/>
        <end position="199"/>
    </location>
</feature>
<accession>A0A8D4VRW3</accession>
<dbReference type="PANTHER" id="PTHR38098">
    <property type="entry name" value="LPS-ASSEMBLY LIPOPROTEIN LPTE"/>
    <property type="match status" value="1"/>
</dbReference>
<dbReference type="GO" id="GO:0001530">
    <property type="term" value="F:lipopolysaccharide binding"/>
    <property type="evidence" value="ECO:0007669"/>
    <property type="project" value="TreeGrafter"/>
</dbReference>
<keyword evidence="9" id="KW-1185">Reference proteome</keyword>
<feature type="compositionally biased region" description="Low complexity" evidence="7">
    <location>
        <begin position="168"/>
        <end position="184"/>
    </location>
</feature>
<keyword evidence="5" id="KW-0449">Lipoprotein</keyword>
<evidence type="ECO:0000256" key="1">
    <source>
        <dbReference type="ARBA" id="ARBA00022729"/>
    </source>
</evidence>
<evidence type="ECO:0000256" key="7">
    <source>
        <dbReference type="SAM" id="MobiDB-lite"/>
    </source>
</evidence>
<name>A0A8D4VRW3_9GAMM</name>
<organism evidence="8 9">
    <name type="scientific">Methylogaea oryzae</name>
    <dbReference type="NCBI Taxonomy" id="1295382"/>
    <lineage>
        <taxon>Bacteria</taxon>
        <taxon>Pseudomonadati</taxon>
        <taxon>Pseudomonadota</taxon>
        <taxon>Gammaproteobacteria</taxon>
        <taxon>Methylococcales</taxon>
        <taxon>Methylococcaceae</taxon>
        <taxon>Methylogaea</taxon>
    </lineage>
</organism>
<comment type="similarity">
    <text evidence="6">Belongs to the LptE lipoprotein family.</text>
</comment>
<dbReference type="GO" id="GO:0015920">
    <property type="term" value="P:lipopolysaccharide transport"/>
    <property type="evidence" value="ECO:0007669"/>
    <property type="project" value="TreeGrafter"/>
</dbReference>
<comment type="subunit">
    <text evidence="6">Component of the lipopolysaccharide transport and assembly complex. Interacts with LptD.</text>
</comment>
<gene>
    <name evidence="6" type="primary">lptE</name>
    <name evidence="8" type="ORF">MoryE10_33320</name>
</gene>
<dbReference type="EMBL" id="AP019782">
    <property type="protein sequence ID" value="BBL72726.1"/>
    <property type="molecule type" value="Genomic_DNA"/>
</dbReference>
<dbReference type="RefSeq" id="WP_221047730.1">
    <property type="nucleotide sequence ID" value="NZ_AP019782.1"/>
</dbReference>
<keyword evidence="2 6" id="KW-0472">Membrane</keyword>
<dbReference type="Pfam" id="PF04390">
    <property type="entry name" value="LptE"/>
    <property type="match status" value="1"/>
</dbReference>
<keyword evidence="4 6" id="KW-0998">Cell outer membrane</keyword>
<dbReference type="GO" id="GO:0009279">
    <property type="term" value="C:cell outer membrane"/>
    <property type="evidence" value="ECO:0007669"/>
    <property type="project" value="UniProtKB-UniRule"/>
</dbReference>
<evidence type="ECO:0000313" key="8">
    <source>
        <dbReference type="EMBL" id="BBL72726.1"/>
    </source>
</evidence>
<dbReference type="KEGG" id="moz:MoryE10_33320"/>
<dbReference type="HAMAP" id="MF_01186">
    <property type="entry name" value="LPS_assembly_LptE"/>
    <property type="match status" value="1"/>
</dbReference>
<dbReference type="GO" id="GO:0043165">
    <property type="term" value="P:Gram-negative-bacterium-type cell outer membrane assembly"/>
    <property type="evidence" value="ECO:0007669"/>
    <property type="project" value="UniProtKB-UniRule"/>
</dbReference>
<evidence type="ECO:0000313" key="9">
    <source>
        <dbReference type="Proteomes" id="UP000824988"/>
    </source>
</evidence>
<dbReference type="Proteomes" id="UP000824988">
    <property type="component" value="Chromosome"/>
</dbReference>
<evidence type="ECO:0000256" key="3">
    <source>
        <dbReference type="ARBA" id="ARBA00023139"/>
    </source>
</evidence>
<proteinExistence type="inferred from homology"/>
<reference evidence="8" key="1">
    <citation type="submission" date="2019-06" db="EMBL/GenBank/DDBJ databases">
        <title>Complete genome sequence of Methylogaea oryzae strain JCM16910.</title>
        <authorList>
            <person name="Asakawa S."/>
        </authorList>
    </citation>
    <scope>NUCLEOTIDE SEQUENCE</scope>
    <source>
        <strain evidence="8">E10</strain>
    </source>
</reference>
<dbReference type="PANTHER" id="PTHR38098:SF1">
    <property type="entry name" value="LPS-ASSEMBLY LIPOPROTEIN LPTE"/>
    <property type="match status" value="1"/>
</dbReference>
<protein>
    <recommendedName>
        <fullName evidence="6">LPS-assembly lipoprotein LptE</fullName>
    </recommendedName>
</protein>
<evidence type="ECO:0000256" key="4">
    <source>
        <dbReference type="ARBA" id="ARBA00023237"/>
    </source>
</evidence>
<keyword evidence="3" id="KW-0564">Palmitate</keyword>
<dbReference type="GO" id="GO:1990351">
    <property type="term" value="C:transporter complex"/>
    <property type="evidence" value="ECO:0007669"/>
    <property type="project" value="TreeGrafter"/>
</dbReference>
<evidence type="ECO:0000256" key="5">
    <source>
        <dbReference type="ARBA" id="ARBA00023288"/>
    </source>
</evidence>
<evidence type="ECO:0000256" key="2">
    <source>
        <dbReference type="ARBA" id="ARBA00023136"/>
    </source>
</evidence>
<dbReference type="InterPro" id="IPR007485">
    <property type="entry name" value="LPS_assembly_LptE"/>
</dbReference>